<feature type="domain" description="GB1/RHD3-type G" evidence="6">
    <location>
        <begin position="145"/>
        <end position="296"/>
    </location>
</feature>
<dbReference type="SUPFAM" id="SSF48340">
    <property type="entry name" value="Interferon-induced guanylate-binding protein 1 (GBP1), C-terminal domain"/>
    <property type="match status" value="2"/>
</dbReference>
<evidence type="ECO:0000256" key="2">
    <source>
        <dbReference type="ARBA" id="ARBA00022801"/>
    </source>
</evidence>
<organism evidence="7 8">
    <name type="scientific">Porites lobata</name>
    <dbReference type="NCBI Taxonomy" id="104759"/>
    <lineage>
        <taxon>Eukaryota</taxon>
        <taxon>Metazoa</taxon>
        <taxon>Cnidaria</taxon>
        <taxon>Anthozoa</taxon>
        <taxon>Hexacorallia</taxon>
        <taxon>Scleractinia</taxon>
        <taxon>Fungiina</taxon>
        <taxon>Poritidae</taxon>
        <taxon>Porites</taxon>
    </lineage>
</organism>
<evidence type="ECO:0000256" key="4">
    <source>
        <dbReference type="PROSITE-ProRule" id="PRU01052"/>
    </source>
</evidence>
<evidence type="ECO:0000256" key="5">
    <source>
        <dbReference type="SAM" id="Coils"/>
    </source>
</evidence>
<evidence type="ECO:0000256" key="1">
    <source>
        <dbReference type="ARBA" id="ARBA00022741"/>
    </source>
</evidence>
<accession>A0ABN8NA82</accession>
<dbReference type="SMART" id="SM00726">
    <property type="entry name" value="UIM"/>
    <property type="match status" value="2"/>
</dbReference>
<dbReference type="Proteomes" id="UP001159405">
    <property type="component" value="Unassembled WGS sequence"/>
</dbReference>
<dbReference type="Gene3D" id="3.40.50.300">
    <property type="entry name" value="P-loop containing nucleotide triphosphate hydrolases"/>
    <property type="match status" value="2"/>
</dbReference>
<dbReference type="PANTHER" id="PTHR10751">
    <property type="entry name" value="GUANYLATE BINDING PROTEIN"/>
    <property type="match status" value="1"/>
</dbReference>
<keyword evidence="3" id="KW-0342">GTP-binding</keyword>
<evidence type="ECO:0000313" key="8">
    <source>
        <dbReference type="Proteomes" id="UP001159405"/>
    </source>
</evidence>
<dbReference type="InterPro" id="IPR003191">
    <property type="entry name" value="Guanylate-bd/ATL_C"/>
</dbReference>
<keyword evidence="2" id="KW-0378">Hydrolase</keyword>
<feature type="domain" description="GB1/RHD3-type G" evidence="6">
    <location>
        <begin position="889"/>
        <end position="1038"/>
    </location>
</feature>
<dbReference type="InterPro" id="IPR030386">
    <property type="entry name" value="G_GB1_RHD3_dom"/>
</dbReference>
<dbReference type="InterPro" id="IPR027417">
    <property type="entry name" value="P-loop_NTPase"/>
</dbReference>
<feature type="coiled-coil region" evidence="5">
    <location>
        <begin position="618"/>
        <end position="757"/>
    </location>
</feature>
<dbReference type="InterPro" id="IPR015894">
    <property type="entry name" value="Guanylate-bd_N"/>
</dbReference>
<keyword evidence="1" id="KW-0547">Nucleotide-binding</keyword>
<gene>
    <name evidence="7" type="ORF">PLOB_00006627</name>
</gene>
<protein>
    <recommendedName>
        <fullName evidence="6">GB1/RHD3-type G domain-containing protein</fullName>
    </recommendedName>
</protein>
<dbReference type="SUPFAM" id="SSF52540">
    <property type="entry name" value="P-loop containing nucleoside triphosphate hydrolases"/>
    <property type="match status" value="2"/>
</dbReference>
<dbReference type="PROSITE" id="PS51715">
    <property type="entry name" value="G_GB1_RHD3"/>
    <property type="match status" value="2"/>
</dbReference>
<name>A0ABN8NA82_9CNID</name>
<dbReference type="EMBL" id="CALNXK010000013">
    <property type="protein sequence ID" value="CAH3045116.1"/>
    <property type="molecule type" value="Genomic_DNA"/>
</dbReference>
<evidence type="ECO:0000256" key="3">
    <source>
        <dbReference type="ARBA" id="ARBA00023134"/>
    </source>
</evidence>
<dbReference type="Pfam" id="PF02263">
    <property type="entry name" value="GBP"/>
    <property type="match status" value="2"/>
</dbReference>
<proteinExistence type="inferred from homology"/>
<dbReference type="Gene3D" id="1.20.1000.10">
    <property type="entry name" value="Guanylate-binding protein, C-terminal domain"/>
    <property type="match status" value="2"/>
</dbReference>
<comment type="caution">
    <text evidence="7">The sequence shown here is derived from an EMBL/GenBank/DDBJ whole genome shotgun (WGS) entry which is preliminary data.</text>
</comment>
<dbReference type="InterPro" id="IPR003903">
    <property type="entry name" value="UIM_dom"/>
</dbReference>
<keyword evidence="8" id="KW-1185">Reference proteome</keyword>
<sequence length="1503" mass="170642">MNKESWRIRFQHEDEEDALAKALEWSTLEAQKENSCSRQVTSSSQPLCENTGINDEDDEQLARAIHLSLSKVHAGVEGKIEFAQLQRSAKGTGTLIQGQRKLAIPLCLPNNWEWNPTTGKCTKKGDRRSSLYVVEDAIAQLRQIKGPVCVVSIAGTYRKGKSFVLSQAFDQPDVFPLGHSMEAKTMGIWLWVVPGKYKNSNGQEFTVVLLDSEGTDASDGKGLDDHQIFTLTVLLASVLIYNSQGVPTRRDVEGLDFIVKLAQRIHIRSHSGKASKGKDIEFFHKTFPYFIWLLRDVTQSIPTDCKDIRDYFLKKVFQEQTSSFPGDRSKQVSESILRLFPGFDAFMLPPPTVDSDLMKRLTKEKDRVNPLFWSALEKFKPLIRNNVAPKHSYNHGEYVSGEGLAALVNYYVKAINTPGAIPNVQRAWDHFVTIKCSDAIKNALVTYDALLKSQISGELPCDSIIIRMSHDVAFQESENQFMAEIAGISTNTVEMKMRELKECMAQRLLSWHYENEARTKEACKEILVRLKRLHLDPVLERLKGREGAKVSFQNITNAYDKIKDDYGKKAKGAKDVIAAVFFEYHRELIQEKQQFLGLLKQLKDFDENLTRELIAKAYQDQERKRLQIEILIKNLDQEKKRFSEHMKSEMIAQQEQIKNMMDANMKQVQEDRKAFIEENEALKDNLREIQKRNEENANLIKQYSDLVAKTEEEMQKLREDMQNKAAKDRGAEIQKLKDRHDREMRAIREEMEKNKVKTGCGGTGFTTRAETAASLNNKIQQTYDDQEEVEKPGFFKKLLKTVGRYLIPVAGTVVSAVFPVLAPIALPVAAGLSAAAVFVSDNFNNMAIPLCLPNNCQWNPVTGEYTKKKERRSSLYVVDKALQKLRTVKGPICVVSIAGAYRKGKSYVLSEAFDQPEVFPLGHHMDPETMGIWMHIIPKTGREFTVVLLDSEGIDAVSGEGLDDNQIFTLTVLLASVLIYNSSGVPTRHDLEGLDFIVKLSKRIKLRSNSEGSSLSSRCEDTEYFHKTFPFFIWLLRDVTQSIPPDCTDLKDYFLTRVFKEQDFSRSDPAQQVAESILRFFPGFQAFKLPPPTVDDEVLQNINRNKDRLNPKFLEGIDQFKRLLWSTLVPKQGPNDGEVVTGVGLAALVQLYVEAINTPGVVPSVQSAWDTFVGVKCTEASQAALTIYDSLMKSGLSGRLPCDNDVIRQNHDAAFEKGVAHLEDETSGLSAVTTEKVMREVTAAFDKRLASWKNENDKLTRDACTSLLKLLKKEHLGPVLEKLHGGEGAQVSFEDIIQGYNRLEQDFKVKAIGAKDVSAAVFFEFHPVLMEEMQRYLGVLRQLKDFDENLTREIAARAYQEQERVKLEEEHARLQQENRERQVEMERFQKRFEEEGKILREQMEADAKAQRDQMDNMLKASMKKAEEDRRAFVQENQTLNARLGEMQKSNNEMQQMVESLKLQLLQNQGRREEVRKPSFFDKAVQVVTGLGTIAGAVSKCSVM</sequence>
<dbReference type="Pfam" id="PF02841">
    <property type="entry name" value="GBP_C"/>
    <property type="match status" value="2"/>
</dbReference>
<evidence type="ECO:0000259" key="6">
    <source>
        <dbReference type="PROSITE" id="PS51715"/>
    </source>
</evidence>
<reference evidence="7 8" key="1">
    <citation type="submission" date="2022-05" db="EMBL/GenBank/DDBJ databases">
        <authorList>
            <consortium name="Genoscope - CEA"/>
            <person name="William W."/>
        </authorList>
    </citation>
    <scope>NUCLEOTIDE SEQUENCE [LARGE SCALE GENOMIC DNA]</scope>
</reference>
<comment type="similarity">
    <text evidence="4">Belongs to the TRAFAC class dynamin-like GTPase superfamily. GB1/RHD3 GTPase family.</text>
</comment>
<dbReference type="InterPro" id="IPR036543">
    <property type="entry name" value="Guanylate-bd_C_sf"/>
</dbReference>
<dbReference type="Gene3D" id="6.10.140.100">
    <property type="match status" value="1"/>
</dbReference>
<evidence type="ECO:0000313" key="7">
    <source>
        <dbReference type="EMBL" id="CAH3045116.1"/>
    </source>
</evidence>
<keyword evidence="5" id="KW-0175">Coiled coil</keyword>
<feature type="coiled-coil region" evidence="5">
    <location>
        <begin position="1357"/>
        <end position="1463"/>
    </location>
</feature>